<keyword evidence="1" id="KW-0396">Initiation factor</keyword>
<name>A0AAV7ZVZ3_9EUKA</name>
<dbReference type="InterPro" id="IPR008991">
    <property type="entry name" value="Translation_prot_SH3-like_sf"/>
</dbReference>
<dbReference type="SUPFAM" id="SSF50104">
    <property type="entry name" value="Translation proteins SH3-like domain"/>
    <property type="match status" value="1"/>
</dbReference>
<comment type="caution">
    <text evidence="1">The sequence shown here is derived from an EMBL/GenBank/DDBJ whole genome shotgun (WGS) entry which is preliminary data.</text>
</comment>
<gene>
    <name evidence="1" type="ORF">M0812_10415</name>
</gene>
<dbReference type="Gene3D" id="2.30.30.30">
    <property type="match status" value="1"/>
</dbReference>
<dbReference type="EMBL" id="JANTQA010000023">
    <property type="protein sequence ID" value="KAJ3444558.1"/>
    <property type="molecule type" value="Genomic_DNA"/>
</dbReference>
<protein>
    <submittedName>
        <fullName evidence="1">Eukaryotic translation initiation factor 5a</fullName>
    </submittedName>
</protein>
<dbReference type="InterPro" id="IPR014722">
    <property type="entry name" value="Rib_uL2_dom2"/>
</dbReference>
<organism evidence="1 2">
    <name type="scientific">Anaeramoeba flamelloides</name>
    <dbReference type="NCBI Taxonomy" id="1746091"/>
    <lineage>
        <taxon>Eukaryota</taxon>
        <taxon>Metamonada</taxon>
        <taxon>Anaeramoebidae</taxon>
        <taxon>Anaeramoeba</taxon>
    </lineage>
</organism>
<evidence type="ECO:0000313" key="2">
    <source>
        <dbReference type="Proteomes" id="UP001146793"/>
    </source>
</evidence>
<keyword evidence="1" id="KW-0648">Protein biosynthesis</keyword>
<accession>A0AAV7ZVZ3</accession>
<dbReference type="AlphaFoldDB" id="A0AAV7ZVZ3"/>
<evidence type="ECO:0000313" key="1">
    <source>
        <dbReference type="EMBL" id="KAJ3444558.1"/>
    </source>
</evidence>
<sequence length="137" mass="16299">MEFKQKELRFFSVGEIIKIQDKLHTICSIKSVKTGKHGNLKCMFIVKDIITCQKSQKMEKSTMVYDHLECKKENYIVYDIDAEYVYLQGKDSELERRQLPSQYNYDSIISQLKKGLTIKMEEYKHQDQIICLLIQNY</sequence>
<reference evidence="1" key="1">
    <citation type="submission" date="2022-08" db="EMBL/GenBank/DDBJ databases">
        <title>Novel sulphate-reducing endosymbionts in the free-living metamonad Anaeramoeba.</title>
        <authorList>
            <person name="Jerlstrom-Hultqvist J."/>
            <person name="Cepicka I."/>
            <person name="Gallot-Lavallee L."/>
            <person name="Salas-Leiva D."/>
            <person name="Curtis B.A."/>
            <person name="Zahonova K."/>
            <person name="Pipaliya S."/>
            <person name="Dacks J."/>
            <person name="Roger A.J."/>
        </authorList>
    </citation>
    <scope>NUCLEOTIDE SEQUENCE</scope>
    <source>
        <strain evidence="1">Busselton2</strain>
    </source>
</reference>
<dbReference type="Proteomes" id="UP001146793">
    <property type="component" value="Unassembled WGS sequence"/>
</dbReference>
<proteinExistence type="predicted"/>
<dbReference type="GO" id="GO:0003743">
    <property type="term" value="F:translation initiation factor activity"/>
    <property type="evidence" value="ECO:0007669"/>
    <property type="project" value="UniProtKB-KW"/>
</dbReference>